<proteinExistence type="predicted"/>
<evidence type="ECO:0000313" key="1">
    <source>
        <dbReference type="EMBL" id="KAJ8623435.1"/>
    </source>
</evidence>
<accession>A0ACC2KR29</accession>
<evidence type="ECO:0000313" key="2">
    <source>
        <dbReference type="Proteomes" id="UP001234297"/>
    </source>
</evidence>
<comment type="caution">
    <text evidence="1">The sequence shown here is derived from an EMBL/GenBank/DDBJ whole genome shotgun (WGS) entry which is preliminary data.</text>
</comment>
<organism evidence="1 2">
    <name type="scientific">Persea americana</name>
    <name type="common">Avocado</name>
    <dbReference type="NCBI Taxonomy" id="3435"/>
    <lineage>
        <taxon>Eukaryota</taxon>
        <taxon>Viridiplantae</taxon>
        <taxon>Streptophyta</taxon>
        <taxon>Embryophyta</taxon>
        <taxon>Tracheophyta</taxon>
        <taxon>Spermatophyta</taxon>
        <taxon>Magnoliopsida</taxon>
        <taxon>Magnoliidae</taxon>
        <taxon>Laurales</taxon>
        <taxon>Lauraceae</taxon>
        <taxon>Persea</taxon>
    </lineage>
</organism>
<reference evidence="1 2" key="1">
    <citation type="journal article" date="2022" name="Hortic Res">
        <title>A haplotype resolved chromosomal level avocado genome allows analysis of novel avocado genes.</title>
        <authorList>
            <person name="Nath O."/>
            <person name="Fletcher S.J."/>
            <person name="Hayward A."/>
            <person name="Shaw L.M."/>
            <person name="Masouleh A.K."/>
            <person name="Furtado A."/>
            <person name="Henry R.J."/>
            <person name="Mitter N."/>
        </authorList>
    </citation>
    <scope>NUCLEOTIDE SEQUENCE [LARGE SCALE GENOMIC DNA]</scope>
    <source>
        <strain evidence="2">cv. Hass</strain>
    </source>
</reference>
<name>A0ACC2KR29_PERAE</name>
<gene>
    <name evidence="1" type="ORF">MRB53_031964</name>
</gene>
<keyword evidence="2" id="KW-1185">Reference proteome</keyword>
<dbReference type="EMBL" id="CM056818">
    <property type="protein sequence ID" value="KAJ8623435.1"/>
    <property type="molecule type" value="Genomic_DNA"/>
</dbReference>
<sequence length="228" mass="26095">MHVVELTGETATDLKFLEKGQVIISTPEKWDALSRHWKQHKHVQQVDNKIRIVALSTSLANAKDMGERIGATSHGLFNFPPGVGPNPLAIHIQRVDITSFEARMQAMTKLTYTAIIQHAKNGKRTLVFVPTRKHTCLTAVDLMTFSSTDNRGKPTFYFNPKRNWNLSFQKSRSPLCALDFIMVSGICMKDLAAWNRKWFDNCLKLDGSRYVLHAAHCAEEWRYLPIWR</sequence>
<protein>
    <submittedName>
        <fullName evidence="1">Uncharacterized protein</fullName>
    </submittedName>
</protein>
<dbReference type="Proteomes" id="UP001234297">
    <property type="component" value="Chromosome 10"/>
</dbReference>